<feature type="compositionally biased region" description="Polar residues" evidence="1">
    <location>
        <begin position="1"/>
        <end position="30"/>
    </location>
</feature>
<dbReference type="Proteomes" id="UP000001819">
    <property type="component" value="Chromosome X"/>
</dbReference>
<feature type="compositionally biased region" description="Polar residues" evidence="1">
    <location>
        <begin position="158"/>
        <end position="169"/>
    </location>
</feature>
<feature type="region of interest" description="Disordered" evidence="1">
    <location>
        <begin position="86"/>
        <end position="189"/>
    </location>
</feature>
<dbReference type="SMART" id="SM00731">
    <property type="entry name" value="SprT"/>
    <property type="match status" value="1"/>
</dbReference>
<reference evidence="4" key="1">
    <citation type="submission" date="2025-08" db="UniProtKB">
        <authorList>
            <consortium name="RefSeq"/>
        </authorList>
    </citation>
    <scope>IDENTIFICATION</scope>
    <source>
        <strain evidence="4">MV-25-SWS-2005</strain>
        <tissue evidence="4">Whole body</tissue>
    </source>
</reference>
<keyword evidence="3" id="KW-1185">Reference proteome</keyword>
<evidence type="ECO:0000313" key="4">
    <source>
        <dbReference type="RefSeq" id="XP_001354642.4"/>
    </source>
</evidence>
<feature type="region of interest" description="Disordered" evidence="1">
    <location>
        <begin position="1"/>
        <end position="59"/>
    </location>
</feature>
<evidence type="ECO:0000256" key="1">
    <source>
        <dbReference type="SAM" id="MobiDB-lite"/>
    </source>
</evidence>
<feature type="domain" description="SprT-like" evidence="2">
    <location>
        <begin position="432"/>
        <end position="579"/>
    </location>
</feature>
<dbReference type="PANTHER" id="PTHR23099">
    <property type="entry name" value="TRANSCRIPTIONAL REGULATOR"/>
    <property type="match status" value="1"/>
</dbReference>
<evidence type="ECO:0000259" key="2">
    <source>
        <dbReference type="SMART" id="SM00731"/>
    </source>
</evidence>
<dbReference type="GO" id="GO:0006974">
    <property type="term" value="P:DNA damage response"/>
    <property type="evidence" value="ECO:0007669"/>
    <property type="project" value="UniProtKB-ARBA"/>
</dbReference>
<feature type="compositionally biased region" description="Polar residues" evidence="1">
    <location>
        <begin position="136"/>
        <end position="148"/>
    </location>
</feature>
<dbReference type="KEGG" id="dpo:4815211"/>
<dbReference type="RefSeq" id="XP_001354642.4">
    <property type="nucleotide sequence ID" value="XM_001354606.4"/>
</dbReference>
<dbReference type="GO" id="GO:0005634">
    <property type="term" value="C:nucleus"/>
    <property type="evidence" value="ECO:0007669"/>
    <property type="project" value="TreeGrafter"/>
</dbReference>
<protein>
    <submittedName>
        <fullName evidence="4">Uncharacterized protein isoform X1</fullName>
    </submittedName>
</protein>
<feature type="compositionally biased region" description="Acidic residues" evidence="1">
    <location>
        <begin position="88"/>
        <end position="97"/>
    </location>
</feature>
<feature type="region of interest" description="Disordered" evidence="1">
    <location>
        <begin position="275"/>
        <end position="313"/>
    </location>
</feature>
<gene>
    <name evidence="4" type="primary">LOC4815211</name>
</gene>
<name>A0A6I8UFF5_DROPS</name>
<feature type="compositionally biased region" description="Acidic residues" evidence="1">
    <location>
        <begin position="170"/>
        <end position="189"/>
    </location>
</feature>
<organism evidence="3 4">
    <name type="scientific">Drosophila pseudoobscura pseudoobscura</name>
    <name type="common">Fruit fly</name>
    <dbReference type="NCBI Taxonomy" id="46245"/>
    <lineage>
        <taxon>Eukaryota</taxon>
        <taxon>Metazoa</taxon>
        <taxon>Ecdysozoa</taxon>
        <taxon>Arthropoda</taxon>
        <taxon>Hexapoda</taxon>
        <taxon>Insecta</taxon>
        <taxon>Pterygota</taxon>
        <taxon>Neoptera</taxon>
        <taxon>Endopterygota</taxon>
        <taxon>Diptera</taxon>
        <taxon>Brachycera</taxon>
        <taxon>Muscomorpha</taxon>
        <taxon>Ephydroidea</taxon>
        <taxon>Drosophilidae</taxon>
        <taxon>Drosophila</taxon>
        <taxon>Sophophora</taxon>
    </lineage>
</organism>
<proteinExistence type="predicted"/>
<sequence length="633" mass="71643">MFHQENNTSVSNMLSNLKLNENDTENNIKTDNLPCKLPQMAEAGNSDDEKTPSRDSSSVIFVDSDDSLSAVSFFHLSEINSTSSEDNILIEETEPEETISRNNSSLGKMDQRSSRKRGTSGESHASGSAEKYQSVGRASTPTNPTVVTRSGRAVRTVLDTTFDYSSSQPEGEDESISFSIDSDDDDDYTVDQSLTEHKWMGRKQRRFSYQHSSSSEANSPKSDRRLIYIDLSQSVGIVGDNPVADLSVDDDPEFKTKLHKFLGLIAPRRRLYNPMDNFDDDPDNSSQKETLPVASKSHLTETTTLPTPKRLFTPITPTGSNSWSMLNISKLYIPTLQERQAKFYDDLIVQANSTFIETQTPAFLKEKIDLSGLPSDKQRASICRRHNGSIACLEQHPLFYGFVESLNPQTSINMCHPRALPYRKGDFEKCKVALAKVLFSMFNHAIFHCGLQAKIYWKNSMSTPCSSELGFNSSGNRTARILLWKHINQPGMLIKPLLHEMCHVAAFVYNRETGHGDNCRKWAYQAKSLIPELALNSDCDASYKYSCTLCARCSYGLVSFENEAELLRCHYCQFEVNVERWRVTDTQKIWRANQFNTPFKTFVRENYLLVNNVDSHSAKMKILSRNFMDRETT</sequence>
<evidence type="ECO:0000313" key="3">
    <source>
        <dbReference type="Proteomes" id="UP000001819"/>
    </source>
</evidence>
<dbReference type="InterPro" id="IPR006640">
    <property type="entry name" value="SprT-like_domain"/>
</dbReference>
<dbReference type="FunCoup" id="A0A6I8UFF5">
    <property type="interactions" value="529"/>
</dbReference>
<accession>A0A6I8UFF5</accession>
<dbReference type="PANTHER" id="PTHR23099:SF0">
    <property type="entry name" value="GERM CELL NUCLEAR ACIDIC PROTEIN"/>
    <property type="match status" value="1"/>
</dbReference>
<dbReference type="Pfam" id="PF10263">
    <property type="entry name" value="SprT-like"/>
    <property type="match status" value="1"/>
</dbReference>
<dbReference type="InParanoid" id="A0A6I8UFF5"/>
<dbReference type="AlphaFoldDB" id="A0A6I8UFF5"/>